<reference evidence="1" key="1">
    <citation type="submission" date="2021-10" db="EMBL/GenBank/DDBJ databases">
        <title>De novo Genome Assembly of Clathrus columnatus (Basidiomycota, Fungi) Using Illumina and Nanopore Sequence Data.</title>
        <authorList>
            <person name="Ogiso-Tanaka E."/>
            <person name="Itagaki H."/>
            <person name="Hosoya T."/>
            <person name="Hosaka K."/>
        </authorList>
    </citation>
    <scope>NUCLEOTIDE SEQUENCE</scope>
    <source>
        <strain evidence="1">MO-923</strain>
    </source>
</reference>
<gene>
    <name evidence="1" type="ORF">Clacol_002247</name>
</gene>
<dbReference type="EMBL" id="BPWL01000003">
    <property type="protein sequence ID" value="GJJ08040.1"/>
    <property type="molecule type" value="Genomic_DNA"/>
</dbReference>
<name>A0AAV5A1A1_9AGAM</name>
<comment type="caution">
    <text evidence="1">The sequence shown here is derived from an EMBL/GenBank/DDBJ whole genome shotgun (WGS) entry which is preliminary data.</text>
</comment>
<sequence length="489" mass="55861">MCSTFIHFQTLHERVVSHPNTPVFKIPKPGTCWGDPEWIDVSYTQFNADIERLARYWYATLGSHNIPLRSVIGVWYMVLCEYLWEDKQIYIRFRLRGFSYADAVTIYSISRAGYVPQMFGFELPNTRIIFALLASSSGRAIIHHPSKATLLAHGSVSGMPKAVPTTNKWLSTIQHKSTPAYAIGYEDYKSKDMGQDIYLWTLVSTKPARVGRTYAEYASSHLHWYATETDLEAWANEIRIPLTNVYGSTECGQLMSSTLTSPYFELLPNTHAEFVPIRATLPSNSIQNDARYISLLELHIMPTSPDLPILPFRLSTGGWLSGDFFEEVSPGKYIFRGRDDDWIKSFLGDRLDTKTIENEVYNVCGFDLVANCVVVGYGRPWPMLFVELKPGVLSFEPESITETGTAMALQQVKEEIIKRLENFNSLRYLHEHVEDPRMVYIVLPPRKLPRTAVKRNIRRHGVEQEFAQEIEAAYTSMPVDVFDSENPLQ</sequence>
<keyword evidence="2" id="KW-1185">Reference proteome</keyword>
<protein>
    <submittedName>
        <fullName evidence="1">Uncharacterized protein</fullName>
    </submittedName>
</protein>
<organism evidence="1 2">
    <name type="scientific">Clathrus columnatus</name>
    <dbReference type="NCBI Taxonomy" id="1419009"/>
    <lineage>
        <taxon>Eukaryota</taxon>
        <taxon>Fungi</taxon>
        <taxon>Dikarya</taxon>
        <taxon>Basidiomycota</taxon>
        <taxon>Agaricomycotina</taxon>
        <taxon>Agaricomycetes</taxon>
        <taxon>Phallomycetidae</taxon>
        <taxon>Phallales</taxon>
        <taxon>Clathraceae</taxon>
        <taxon>Clathrus</taxon>
    </lineage>
</organism>
<evidence type="ECO:0000313" key="1">
    <source>
        <dbReference type="EMBL" id="GJJ08040.1"/>
    </source>
</evidence>
<dbReference type="AlphaFoldDB" id="A0AAV5A1A1"/>
<dbReference type="SUPFAM" id="SSF56801">
    <property type="entry name" value="Acetyl-CoA synthetase-like"/>
    <property type="match status" value="1"/>
</dbReference>
<proteinExistence type="predicted"/>
<dbReference type="Pfam" id="PF23562">
    <property type="entry name" value="AMP-binding_C_3"/>
    <property type="match status" value="1"/>
</dbReference>
<evidence type="ECO:0000313" key="2">
    <source>
        <dbReference type="Proteomes" id="UP001050691"/>
    </source>
</evidence>
<accession>A0AAV5A1A1</accession>
<dbReference type="Proteomes" id="UP001050691">
    <property type="component" value="Unassembled WGS sequence"/>
</dbReference>